<evidence type="ECO:0000313" key="3">
    <source>
        <dbReference type="Proteomes" id="UP000005238"/>
    </source>
</evidence>
<feature type="compositionally biased region" description="Low complexity" evidence="1">
    <location>
        <begin position="194"/>
        <end position="208"/>
    </location>
</feature>
<dbReference type="PANTHER" id="PTHR31569">
    <property type="entry name" value="SWIM-TYPE DOMAIN-CONTAINING PROTEIN"/>
    <property type="match status" value="1"/>
</dbReference>
<evidence type="ECO:0000313" key="2">
    <source>
        <dbReference type="EnsemblProtists" id="Phyra81847"/>
    </source>
</evidence>
<feature type="region of interest" description="Disordered" evidence="1">
    <location>
        <begin position="194"/>
        <end position="233"/>
    </location>
</feature>
<dbReference type="EMBL" id="DS566061">
    <property type="status" value="NOT_ANNOTATED_CDS"/>
    <property type="molecule type" value="Genomic_DNA"/>
</dbReference>
<keyword evidence="3" id="KW-1185">Reference proteome</keyword>
<accession>H3GWI5</accession>
<feature type="region of interest" description="Disordered" evidence="1">
    <location>
        <begin position="1"/>
        <end position="36"/>
    </location>
</feature>
<name>H3GWI5_PHYRM</name>
<dbReference type="VEuPathDB" id="FungiDB:KRP22_1709"/>
<sequence length="349" mass="38080">MLRHESSNSPRGSESDGDQAASELHVDTGSPSSPHDQNVLVTVAPLAKTVFVTWQEFHEYLAEYQQRTFQIYSVRTATPVTTRNKRIAEKYTRRGMAVPLGELLPEEMGTYSKAVYRRHPMIRKITDPNVLRTVHTLQKANVEPAKILTYVREHTDKDIALRDVHNLLASFRKSPPPPPASPSAVNAATPPIASAAAAARPPTQASAPPERPPHFSGRNARPPPRVAPPAREEPTQYGKFLATFNLCKEIAELMADMDADRFAHCYAELRKFVRIVEGGRVPIVTTREAVEHVQNNILTAIPNTPMPQLQQASQLASAATSSAPGGPSAAGNRAAANSLISPARQFSAD</sequence>
<dbReference type="PANTHER" id="PTHR31569:SF4">
    <property type="entry name" value="SWIM-TYPE DOMAIN-CONTAINING PROTEIN"/>
    <property type="match status" value="1"/>
</dbReference>
<organism evidence="2 3">
    <name type="scientific">Phytophthora ramorum</name>
    <name type="common">Sudden oak death agent</name>
    <dbReference type="NCBI Taxonomy" id="164328"/>
    <lineage>
        <taxon>Eukaryota</taxon>
        <taxon>Sar</taxon>
        <taxon>Stramenopiles</taxon>
        <taxon>Oomycota</taxon>
        <taxon>Peronosporomycetes</taxon>
        <taxon>Peronosporales</taxon>
        <taxon>Peronosporaceae</taxon>
        <taxon>Phytophthora</taxon>
    </lineage>
</organism>
<dbReference type="eggNOG" id="ENOG502R30T">
    <property type="taxonomic scope" value="Eukaryota"/>
</dbReference>
<dbReference type="OMA" id="CEHTDKE"/>
<dbReference type="EnsemblProtists" id="Phyra81847">
    <property type="protein sequence ID" value="Phyra81847"/>
    <property type="gene ID" value="Phyra81847"/>
</dbReference>
<dbReference type="InterPro" id="IPR052579">
    <property type="entry name" value="Zinc_finger_SWIM"/>
</dbReference>
<dbReference type="VEuPathDB" id="FungiDB:KRP22_1708"/>
<dbReference type="AlphaFoldDB" id="H3GWI5"/>
<proteinExistence type="predicted"/>
<reference evidence="3" key="1">
    <citation type="journal article" date="2006" name="Science">
        <title>Phytophthora genome sequences uncover evolutionary origins and mechanisms of pathogenesis.</title>
        <authorList>
            <person name="Tyler B.M."/>
            <person name="Tripathy S."/>
            <person name="Zhang X."/>
            <person name="Dehal P."/>
            <person name="Jiang R.H."/>
            <person name="Aerts A."/>
            <person name="Arredondo F.D."/>
            <person name="Baxter L."/>
            <person name="Bensasson D."/>
            <person name="Beynon J.L."/>
            <person name="Chapman J."/>
            <person name="Damasceno C.M."/>
            <person name="Dorrance A.E."/>
            <person name="Dou D."/>
            <person name="Dickerman A.W."/>
            <person name="Dubchak I.L."/>
            <person name="Garbelotto M."/>
            <person name="Gijzen M."/>
            <person name="Gordon S.G."/>
            <person name="Govers F."/>
            <person name="Grunwald N.J."/>
            <person name="Huang W."/>
            <person name="Ivors K.L."/>
            <person name="Jones R.W."/>
            <person name="Kamoun S."/>
            <person name="Krampis K."/>
            <person name="Lamour K.H."/>
            <person name="Lee M.K."/>
            <person name="McDonald W.H."/>
            <person name="Medina M."/>
            <person name="Meijer H.J."/>
            <person name="Nordberg E.K."/>
            <person name="Maclean D.J."/>
            <person name="Ospina-Giraldo M.D."/>
            <person name="Morris P.F."/>
            <person name="Phuntumart V."/>
            <person name="Putnam N.H."/>
            <person name="Rash S."/>
            <person name="Rose J.K."/>
            <person name="Sakihama Y."/>
            <person name="Salamov A.A."/>
            <person name="Savidor A."/>
            <person name="Scheuring C.F."/>
            <person name="Smith B.M."/>
            <person name="Sobral B.W."/>
            <person name="Terry A."/>
            <person name="Torto-Alalibo T.A."/>
            <person name="Win J."/>
            <person name="Xu Z."/>
            <person name="Zhang H."/>
            <person name="Grigoriev I.V."/>
            <person name="Rokhsar D.S."/>
            <person name="Boore J.L."/>
        </authorList>
    </citation>
    <scope>NUCLEOTIDE SEQUENCE [LARGE SCALE GENOMIC DNA]</scope>
    <source>
        <strain evidence="3">Pr102</strain>
    </source>
</reference>
<evidence type="ECO:0000256" key="1">
    <source>
        <dbReference type="SAM" id="MobiDB-lite"/>
    </source>
</evidence>
<dbReference type="InParanoid" id="H3GWI5"/>
<dbReference type="Proteomes" id="UP000005238">
    <property type="component" value="Unassembled WGS sequence"/>
</dbReference>
<dbReference type="VEuPathDB" id="FungiDB:KRP23_9177"/>
<reference evidence="2" key="2">
    <citation type="submission" date="2015-06" db="UniProtKB">
        <authorList>
            <consortium name="EnsemblProtists"/>
        </authorList>
    </citation>
    <scope>IDENTIFICATION</scope>
    <source>
        <strain evidence="2">Pr102</strain>
    </source>
</reference>
<dbReference type="HOGENOM" id="CLU_058554_0_0_1"/>
<feature type="region of interest" description="Disordered" evidence="1">
    <location>
        <begin position="315"/>
        <end position="334"/>
    </location>
</feature>
<protein>
    <submittedName>
        <fullName evidence="2">Uncharacterized protein</fullName>
    </submittedName>
</protein>